<organism evidence="1 2">
    <name type="scientific">Rotaria socialis</name>
    <dbReference type="NCBI Taxonomy" id="392032"/>
    <lineage>
        <taxon>Eukaryota</taxon>
        <taxon>Metazoa</taxon>
        <taxon>Spiralia</taxon>
        <taxon>Gnathifera</taxon>
        <taxon>Rotifera</taxon>
        <taxon>Eurotatoria</taxon>
        <taxon>Bdelloidea</taxon>
        <taxon>Philodinida</taxon>
        <taxon>Philodinidae</taxon>
        <taxon>Rotaria</taxon>
    </lineage>
</organism>
<name>A0A821ZNA4_9BILA</name>
<comment type="caution">
    <text evidence="1">The sequence shown here is derived from an EMBL/GenBank/DDBJ whole genome shotgun (WGS) entry which is preliminary data.</text>
</comment>
<protein>
    <submittedName>
        <fullName evidence="1">Uncharacterized protein</fullName>
    </submittedName>
</protein>
<evidence type="ECO:0000313" key="2">
    <source>
        <dbReference type="Proteomes" id="UP000663873"/>
    </source>
</evidence>
<sequence>MLYSNSDLSKAKGMINWDLSNVGDIYPVYELTPKDQISLERYLDYVDQA</sequence>
<gene>
    <name evidence="1" type="ORF">UJA718_LOCUS49349</name>
</gene>
<dbReference type="EMBL" id="CAJOBP010103160">
    <property type="protein sequence ID" value="CAF4981778.1"/>
    <property type="molecule type" value="Genomic_DNA"/>
</dbReference>
<evidence type="ECO:0000313" key="1">
    <source>
        <dbReference type="EMBL" id="CAF4981778.1"/>
    </source>
</evidence>
<reference evidence="1" key="1">
    <citation type="submission" date="2021-02" db="EMBL/GenBank/DDBJ databases">
        <authorList>
            <person name="Nowell W R."/>
        </authorList>
    </citation>
    <scope>NUCLEOTIDE SEQUENCE</scope>
</reference>
<accession>A0A821ZNA4</accession>
<feature type="non-terminal residue" evidence="1">
    <location>
        <position position="49"/>
    </location>
</feature>
<keyword evidence="2" id="KW-1185">Reference proteome</keyword>
<dbReference type="AlphaFoldDB" id="A0A821ZNA4"/>
<dbReference type="Proteomes" id="UP000663873">
    <property type="component" value="Unassembled WGS sequence"/>
</dbReference>
<proteinExistence type="predicted"/>